<accession>A0ABN8YHS1</accession>
<sequence>MWDRRGLLERKEMLVHLDAGVKDPESGLTLGRQGGEKARRDLGGHLGSRSGLPGPGAGTTPHLHSLLSSRGSPKPSLAFSPSLSPAGRTRSSLSSGMGRTQLQSPVSRGA</sequence>
<feature type="compositionally biased region" description="Polar residues" evidence="1">
    <location>
        <begin position="89"/>
        <end position="110"/>
    </location>
</feature>
<gene>
    <name evidence="2" type="ORF">MRATA1EN1_LOCUS10064</name>
</gene>
<organism evidence="2 3">
    <name type="scientific">Rangifer tarandus platyrhynchus</name>
    <name type="common">Svalbard reindeer</name>
    <dbReference type="NCBI Taxonomy" id="3082113"/>
    <lineage>
        <taxon>Eukaryota</taxon>
        <taxon>Metazoa</taxon>
        <taxon>Chordata</taxon>
        <taxon>Craniata</taxon>
        <taxon>Vertebrata</taxon>
        <taxon>Euteleostomi</taxon>
        <taxon>Mammalia</taxon>
        <taxon>Eutheria</taxon>
        <taxon>Laurasiatheria</taxon>
        <taxon>Artiodactyla</taxon>
        <taxon>Ruminantia</taxon>
        <taxon>Pecora</taxon>
        <taxon>Cervidae</taxon>
        <taxon>Odocoileinae</taxon>
        <taxon>Rangifer</taxon>
    </lineage>
</organism>
<feature type="compositionally biased region" description="Basic and acidic residues" evidence="1">
    <location>
        <begin position="34"/>
        <end position="43"/>
    </location>
</feature>
<protein>
    <submittedName>
        <fullName evidence="2">Uncharacterized protein</fullName>
    </submittedName>
</protein>
<keyword evidence="3" id="KW-1185">Reference proteome</keyword>
<dbReference type="Proteomes" id="UP001176941">
    <property type="component" value="Chromosome 20"/>
</dbReference>
<name>A0ABN8YHS1_RANTA</name>
<proteinExistence type="predicted"/>
<feature type="compositionally biased region" description="Low complexity" evidence="1">
    <location>
        <begin position="72"/>
        <end position="86"/>
    </location>
</feature>
<evidence type="ECO:0000313" key="2">
    <source>
        <dbReference type="EMBL" id="CAI9161102.1"/>
    </source>
</evidence>
<feature type="region of interest" description="Disordered" evidence="1">
    <location>
        <begin position="17"/>
        <end position="110"/>
    </location>
</feature>
<evidence type="ECO:0000313" key="3">
    <source>
        <dbReference type="Proteomes" id="UP001176941"/>
    </source>
</evidence>
<reference evidence="2" key="1">
    <citation type="submission" date="2023-04" db="EMBL/GenBank/DDBJ databases">
        <authorList>
            <consortium name="ELIXIR-Norway"/>
        </authorList>
    </citation>
    <scope>NUCLEOTIDE SEQUENCE [LARGE SCALE GENOMIC DNA]</scope>
</reference>
<dbReference type="EMBL" id="OX459956">
    <property type="protein sequence ID" value="CAI9161102.1"/>
    <property type="molecule type" value="Genomic_DNA"/>
</dbReference>
<evidence type="ECO:0000256" key="1">
    <source>
        <dbReference type="SAM" id="MobiDB-lite"/>
    </source>
</evidence>